<evidence type="ECO:0000256" key="4">
    <source>
        <dbReference type="ARBA" id="ARBA00022833"/>
    </source>
</evidence>
<dbReference type="GO" id="GO:0016567">
    <property type="term" value="P:protein ubiquitination"/>
    <property type="evidence" value="ECO:0007669"/>
    <property type="project" value="InterPro"/>
</dbReference>
<evidence type="ECO:0000256" key="1">
    <source>
        <dbReference type="ARBA" id="ARBA00022723"/>
    </source>
</evidence>
<evidence type="ECO:0000256" key="2">
    <source>
        <dbReference type="ARBA" id="ARBA00022771"/>
    </source>
</evidence>
<keyword evidence="1" id="KW-0479">Metal-binding</keyword>
<evidence type="ECO:0000256" key="3">
    <source>
        <dbReference type="ARBA" id="ARBA00022786"/>
    </source>
</evidence>
<evidence type="ECO:0000313" key="9">
    <source>
        <dbReference type="Proteomes" id="UP000030143"/>
    </source>
</evidence>
<dbReference type="RefSeq" id="XP_016598747.1">
    <property type="nucleotide sequence ID" value="XM_016737691.1"/>
</dbReference>
<name>A0A0A2IKG2_PENEN</name>
<proteinExistence type="predicted"/>
<dbReference type="STRING" id="27334.A0A0A2IKG2"/>
<comment type="caution">
    <text evidence="8">The sequence shown here is derived from an EMBL/GenBank/DDBJ whole genome shotgun (WGS) entry which is preliminary data.</text>
</comment>
<dbReference type="OrthoDB" id="9977870at2759"/>
<dbReference type="SMART" id="SM00647">
    <property type="entry name" value="IBR"/>
    <property type="match status" value="1"/>
</dbReference>
<dbReference type="VEuPathDB" id="FungiDB:PEXP_026870"/>
<dbReference type="GO" id="GO:0008270">
    <property type="term" value="F:zinc ion binding"/>
    <property type="evidence" value="ECO:0007669"/>
    <property type="project" value="UniProtKB-KW"/>
</dbReference>
<dbReference type="CDD" id="cd20335">
    <property type="entry name" value="BRcat_RBR"/>
    <property type="match status" value="1"/>
</dbReference>
<dbReference type="HOGENOM" id="CLU_075364_0_0_1"/>
<keyword evidence="3" id="KW-0833">Ubl conjugation pathway</keyword>
<dbReference type="Pfam" id="PF01485">
    <property type="entry name" value="IBR"/>
    <property type="match status" value="1"/>
</dbReference>
<dbReference type="Proteomes" id="UP000030143">
    <property type="component" value="Unassembled WGS sequence"/>
</dbReference>
<evidence type="ECO:0000313" key="8">
    <source>
        <dbReference type="EMBL" id="KGO57059.1"/>
    </source>
</evidence>
<dbReference type="GO" id="GO:0004842">
    <property type="term" value="F:ubiquitin-protein transferase activity"/>
    <property type="evidence" value="ECO:0007669"/>
    <property type="project" value="InterPro"/>
</dbReference>
<dbReference type="InterPro" id="IPR031127">
    <property type="entry name" value="E3_UB_ligase_RBR"/>
</dbReference>
<keyword evidence="4" id="KW-0862">Zinc</keyword>
<dbReference type="EMBL" id="JQFZ01000155">
    <property type="protein sequence ID" value="KGO57059.1"/>
    <property type="molecule type" value="Genomic_DNA"/>
</dbReference>
<keyword evidence="5" id="KW-0175">Coiled coil</keyword>
<keyword evidence="9" id="KW-1185">Reference proteome</keyword>
<feature type="compositionally biased region" description="Acidic residues" evidence="6">
    <location>
        <begin position="27"/>
        <end position="51"/>
    </location>
</feature>
<dbReference type="PhylomeDB" id="A0A0A2IKG2"/>
<gene>
    <name evidence="8" type="ORF">PEX2_004130</name>
</gene>
<reference evidence="8 9" key="1">
    <citation type="journal article" date="2015" name="Mol. Plant Microbe Interact.">
        <title>Genome, transcriptome, and functional analyses of Penicillium expansum provide new insights into secondary metabolism and pathogenicity.</title>
        <authorList>
            <person name="Ballester A.R."/>
            <person name="Marcet-Houben M."/>
            <person name="Levin E."/>
            <person name="Sela N."/>
            <person name="Selma-Lazaro C."/>
            <person name="Carmona L."/>
            <person name="Wisniewski M."/>
            <person name="Droby S."/>
            <person name="Gonzalez-Candelas L."/>
            <person name="Gabaldon T."/>
        </authorList>
    </citation>
    <scope>NUCLEOTIDE SEQUENCE [LARGE SCALE GENOMIC DNA]</scope>
    <source>
        <strain evidence="8 9">MD-8</strain>
    </source>
</reference>
<dbReference type="InterPro" id="IPR002867">
    <property type="entry name" value="IBR_dom"/>
</dbReference>
<keyword evidence="2" id="KW-0863">Zinc-finger</keyword>
<organism evidence="8 9">
    <name type="scientific">Penicillium expansum</name>
    <name type="common">Blue mold rot fungus</name>
    <dbReference type="NCBI Taxonomy" id="27334"/>
    <lineage>
        <taxon>Eukaryota</taxon>
        <taxon>Fungi</taxon>
        <taxon>Dikarya</taxon>
        <taxon>Ascomycota</taxon>
        <taxon>Pezizomycotina</taxon>
        <taxon>Eurotiomycetes</taxon>
        <taxon>Eurotiomycetidae</taxon>
        <taxon>Eurotiales</taxon>
        <taxon>Aspergillaceae</taxon>
        <taxon>Penicillium</taxon>
    </lineage>
</organism>
<evidence type="ECO:0000259" key="7">
    <source>
        <dbReference type="SMART" id="SM00647"/>
    </source>
</evidence>
<evidence type="ECO:0000256" key="5">
    <source>
        <dbReference type="SAM" id="Coils"/>
    </source>
</evidence>
<dbReference type="PANTHER" id="PTHR11685">
    <property type="entry name" value="RBR FAMILY RING FINGER AND IBR DOMAIN-CONTAINING"/>
    <property type="match status" value="1"/>
</dbReference>
<feature type="region of interest" description="Disordered" evidence="6">
    <location>
        <begin position="1"/>
        <end position="59"/>
    </location>
</feature>
<evidence type="ECO:0000256" key="6">
    <source>
        <dbReference type="SAM" id="MobiDB-lite"/>
    </source>
</evidence>
<feature type="compositionally biased region" description="Basic and acidic residues" evidence="6">
    <location>
        <begin position="13"/>
        <end position="26"/>
    </location>
</feature>
<feature type="coiled-coil region" evidence="5">
    <location>
        <begin position="132"/>
        <end position="182"/>
    </location>
</feature>
<dbReference type="GeneID" id="27673110"/>
<protein>
    <submittedName>
        <fullName evidence="8">Zinc finger, C6HC-type</fullName>
    </submittedName>
</protein>
<sequence>MADQNTSLGSLMEPKRSAELADHITSDDSDEDMLDEGPNDDDAAEISEEETETRQQCASAAVEDMIGIEMAKRYKERKTEMSDYGRTYCAIPTCSHYIPPQNIRRGVGICGLCKARTCTDCKSQGHRGDCNYKKVKARKKAIAKEKAAAKKKATAQKRAMAKEKAIAKKKAMEEEMANDENYQLLEKLAKKKKWQRCSKCSRIIERVTGCWHVVKLPSKKTMKV</sequence>
<accession>A0A0A2IKG2</accession>
<dbReference type="AlphaFoldDB" id="A0A0A2IKG2"/>
<feature type="domain" description="IBR" evidence="7">
    <location>
        <begin position="69"/>
        <end position="130"/>
    </location>
</feature>